<dbReference type="AlphaFoldDB" id="A0AAE3UK36"/>
<comment type="caution">
    <text evidence="1">The sequence shown here is derived from an EMBL/GenBank/DDBJ whole genome shotgun (WGS) entry which is preliminary data.</text>
</comment>
<dbReference type="InterPro" id="IPR037883">
    <property type="entry name" value="Knr4/Smi1-like_sf"/>
</dbReference>
<accession>A0AAE3UK36</accession>
<gene>
    <name evidence="1" type="ORF">QNI22_36530</name>
</gene>
<evidence type="ECO:0000313" key="2">
    <source>
        <dbReference type="Proteomes" id="UP001232063"/>
    </source>
</evidence>
<evidence type="ECO:0008006" key="3">
    <source>
        <dbReference type="Google" id="ProtNLM"/>
    </source>
</evidence>
<keyword evidence="2" id="KW-1185">Reference proteome</keyword>
<sequence length="91" mass="10630">MNFESPIWTETEIDVFEQEKKIQLPEEYKACLMKVGEISRDYFSSLLNISLRNRLAKDFTWMKKKAIPATKIHNVGSLCGKGWINENCFKV</sequence>
<dbReference type="RefSeq" id="WP_314519040.1">
    <property type="nucleotide sequence ID" value="NZ_JASJOU010000021.1"/>
</dbReference>
<evidence type="ECO:0000313" key="1">
    <source>
        <dbReference type="EMBL" id="MDJ1506223.1"/>
    </source>
</evidence>
<organism evidence="1 2">
    <name type="scientific">Xanthocytophaga agilis</name>
    <dbReference type="NCBI Taxonomy" id="3048010"/>
    <lineage>
        <taxon>Bacteria</taxon>
        <taxon>Pseudomonadati</taxon>
        <taxon>Bacteroidota</taxon>
        <taxon>Cytophagia</taxon>
        <taxon>Cytophagales</taxon>
        <taxon>Rhodocytophagaceae</taxon>
        <taxon>Xanthocytophaga</taxon>
    </lineage>
</organism>
<protein>
    <recommendedName>
        <fullName evidence="3">SMI1/KNR4 family protein</fullName>
    </recommendedName>
</protein>
<dbReference type="EMBL" id="JASJOU010000021">
    <property type="protein sequence ID" value="MDJ1506223.1"/>
    <property type="molecule type" value="Genomic_DNA"/>
</dbReference>
<dbReference type="Proteomes" id="UP001232063">
    <property type="component" value="Unassembled WGS sequence"/>
</dbReference>
<proteinExistence type="predicted"/>
<reference evidence="1" key="1">
    <citation type="submission" date="2023-05" db="EMBL/GenBank/DDBJ databases">
        <authorList>
            <person name="Zhang X."/>
        </authorList>
    </citation>
    <scope>NUCLEOTIDE SEQUENCE</scope>
    <source>
        <strain evidence="1">BD1B2-1</strain>
    </source>
</reference>
<name>A0AAE3UK36_9BACT</name>
<dbReference type="SUPFAM" id="SSF160631">
    <property type="entry name" value="SMI1/KNR4-like"/>
    <property type="match status" value="1"/>
</dbReference>